<dbReference type="RefSeq" id="WP_190110253.1">
    <property type="nucleotide sequence ID" value="NZ_BMVB01000008.1"/>
</dbReference>
<accession>A0A918WIY1</accession>
<feature type="compositionally biased region" description="Low complexity" evidence="1">
    <location>
        <begin position="33"/>
        <end position="49"/>
    </location>
</feature>
<proteinExistence type="predicted"/>
<evidence type="ECO:0000256" key="2">
    <source>
        <dbReference type="SAM" id="SignalP"/>
    </source>
</evidence>
<organism evidence="3 4">
    <name type="scientific">Streptomyces cinnamoneus</name>
    <name type="common">Streptoverticillium cinnamoneum</name>
    <dbReference type="NCBI Taxonomy" id="53446"/>
    <lineage>
        <taxon>Bacteria</taxon>
        <taxon>Bacillati</taxon>
        <taxon>Actinomycetota</taxon>
        <taxon>Actinomycetes</taxon>
        <taxon>Kitasatosporales</taxon>
        <taxon>Streptomycetaceae</taxon>
        <taxon>Streptomyces</taxon>
        <taxon>Streptomyces cinnamoneus group</taxon>
    </lineage>
</organism>
<gene>
    <name evidence="3" type="ORF">GCM10010507_29900</name>
</gene>
<reference evidence="3" key="2">
    <citation type="submission" date="2020-09" db="EMBL/GenBank/DDBJ databases">
        <authorList>
            <person name="Sun Q."/>
            <person name="Ohkuma M."/>
        </authorList>
    </citation>
    <scope>NUCLEOTIDE SEQUENCE</scope>
    <source>
        <strain evidence="3">JCM 4633</strain>
    </source>
</reference>
<protein>
    <submittedName>
        <fullName evidence="3">Uncharacterized protein</fullName>
    </submittedName>
</protein>
<reference evidence="3" key="1">
    <citation type="journal article" date="2014" name="Int. J. Syst. Evol. Microbiol.">
        <title>Complete genome sequence of Corynebacterium casei LMG S-19264T (=DSM 44701T), isolated from a smear-ripened cheese.</title>
        <authorList>
            <consortium name="US DOE Joint Genome Institute (JGI-PGF)"/>
            <person name="Walter F."/>
            <person name="Albersmeier A."/>
            <person name="Kalinowski J."/>
            <person name="Ruckert C."/>
        </authorList>
    </citation>
    <scope>NUCLEOTIDE SEQUENCE</scope>
    <source>
        <strain evidence="3">JCM 4633</strain>
    </source>
</reference>
<dbReference type="EMBL" id="BMVB01000008">
    <property type="protein sequence ID" value="GHC51907.1"/>
    <property type="molecule type" value="Genomic_DNA"/>
</dbReference>
<evidence type="ECO:0000313" key="4">
    <source>
        <dbReference type="Proteomes" id="UP000646244"/>
    </source>
</evidence>
<keyword evidence="2" id="KW-0732">Signal</keyword>
<dbReference type="AlphaFoldDB" id="A0A918WIY1"/>
<dbReference type="Proteomes" id="UP000646244">
    <property type="component" value="Unassembled WGS sequence"/>
</dbReference>
<name>A0A918WIY1_STRCJ</name>
<feature type="chain" id="PRO_5037724251" evidence="2">
    <location>
        <begin position="36"/>
        <end position="366"/>
    </location>
</feature>
<feature type="region of interest" description="Disordered" evidence="1">
    <location>
        <begin position="33"/>
        <end position="56"/>
    </location>
</feature>
<sequence length="366" mass="38493">MQGAGKQRRAWKRKGAVVTAALALALLVPAGTAAAGNTGPAPAGRAGATRGDDDPARHRLRARVLATLEGTDAARALNRHGDVVLREASGGAGVWNPVTGHRRALQGQGVPMDITDDGRVVGVSGTELAMWAPDGAMTSLGIPPGEERVGVASLGEDGTVLLSASHMVLPPMGGHPRPLTARYRWQARTGFQRIAGPDDGYPRALNDEGLIVGLGPTHGTAWRPDGGTDTYTGSSAEVSRTWLNAVNNSEVAVGGQERPGRRFTATRWTAPDTPQELADLGFGGEARLINDRGWITGSVRTGTEVLDSVPAVWDPRGNVHRLDGMLSLPQGTVLDGIEAVNDRNQMLVLVREASGPRWQTLVVQLD</sequence>
<comment type="caution">
    <text evidence="3">The sequence shown here is derived from an EMBL/GenBank/DDBJ whole genome shotgun (WGS) entry which is preliminary data.</text>
</comment>
<evidence type="ECO:0000313" key="3">
    <source>
        <dbReference type="EMBL" id="GHC51907.1"/>
    </source>
</evidence>
<evidence type="ECO:0000256" key="1">
    <source>
        <dbReference type="SAM" id="MobiDB-lite"/>
    </source>
</evidence>
<feature type="signal peptide" evidence="2">
    <location>
        <begin position="1"/>
        <end position="35"/>
    </location>
</feature>